<organism evidence="2 3">
    <name type="scientific">Trichonephila clavata</name>
    <name type="common">Joro spider</name>
    <name type="synonym">Nephila clavata</name>
    <dbReference type="NCBI Taxonomy" id="2740835"/>
    <lineage>
        <taxon>Eukaryota</taxon>
        <taxon>Metazoa</taxon>
        <taxon>Ecdysozoa</taxon>
        <taxon>Arthropoda</taxon>
        <taxon>Chelicerata</taxon>
        <taxon>Arachnida</taxon>
        <taxon>Araneae</taxon>
        <taxon>Araneomorphae</taxon>
        <taxon>Entelegynae</taxon>
        <taxon>Araneoidea</taxon>
        <taxon>Nephilidae</taxon>
        <taxon>Trichonephila</taxon>
    </lineage>
</organism>
<reference evidence="2" key="1">
    <citation type="submission" date="2020-07" db="EMBL/GenBank/DDBJ databases">
        <title>Multicomponent nature underlies the extraordinary mechanical properties of spider dragline silk.</title>
        <authorList>
            <person name="Kono N."/>
            <person name="Nakamura H."/>
            <person name="Mori M."/>
            <person name="Yoshida Y."/>
            <person name="Ohtoshi R."/>
            <person name="Malay A.D."/>
            <person name="Moran D.A.P."/>
            <person name="Tomita M."/>
            <person name="Numata K."/>
            <person name="Arakawa K."/>
        </authorList>
    </citation>
    <scope>NUCLEOTIDE SEQUENCE</scope>
</reference>
<keyword evidence="1" id="KW-0812">Transmembrane</keyword>
<evidence type="ECO:0000313" key="2">
    <source>
        <dbReference type="EMBL" id="GFQ95159.1"/>
    </source>
</evidence>
<sequence length="83" mass="9532">MDRNKSKALLKALEFTEISIRLRGILSMIVMWGVGTDLTMHKHGLGAYIVFIAVLLTIFETSFTINIYLDFVTKDEKNLCFQF</sequence>
<gene>
    <name evidence="2" type="primary">AVEN_135661_1</name>
    <name evidence="2" type="ORF">TNCT_536161</name>
</gene>
<dbReference type="EMBL" id="BMAO01014461">
    <property type="protein sequence ID" value="GFQ95159.1"/>
    <property type="molecule type" value="Genomic_DNA"/>
</dbReference>
<proteinExistence type="predicted"/>
<accession>A0A8X6G635</accession>
<dbReference type="OrthoDB" id="5946061at2759"/>
<keyword evidence="3" id="KW-1185">Reference proteome</keyword>
<dbReference type="InterPro" id="IPR032055">
    <property type="entry name" value="TMEM72"/>
</dbReference>
<protein>
    <submittedName>
        <fullName evidence="2">Uncharacterized protein</fullName>
    </submittedName>
</protein>
<name>A0A8X6G635_TRICU</name>
<dbReference type="Pfam" id="PF16054">
    <property type="entry name" value="TMEM72"/>
    <property type="match status" value="1"/>
</dbReference>
<dbReference type="Proteomes" id="UP000887116">
    <property type="component" value="Unassembled WGS sequence"/>
</dbReference>
<dbReference type="AlphaFoldDB" id="A0A8X6G635"/>
<keyword evidence="1" id="KW-1133">Transmembrane helix</keyword>
<comment type="caution">
    <text evidence="2">The sequence shown here is derived from an EMBL/GenBank/DDBJ whole genome shotgun (WGS) entry which is preliminary data.</text>
</comment>
<keyword evidence="1" id="KW-0472">Membrane</keyword>
<evidence type="ECO:0000256" key="1">
    <source>
        <dbReference type="SAM" id="Phobius"/>
    </source>
</evidence>
<feature type="transmembrane region" description="Helical" evidence="1">
    <location>
        <begin position="20"/>
        <end position="39"/>
    </location>
</feature>
<evidence type="ECO:0000313" key="3">
    <source>
        <dbReference type="Proteomes" id="UP000887116"/>
    </source>
</evidence>
<feature type="transmembrane region" description="Helical" evidence="1">
    <location>
        <begin position="45"/>
        <end position="69"/>
    </location>
</feature>